<comment type="caution">
    <text evidence="4">The sequence shown here is derived from an EMBL/GenBank/DDBJ whole genome shotgun (WGS) entry which is preliminary data.</text>
</comment>
<dbReference type="InterPro" id="IPR023696">
    <property type="entry name" value="Ureohydrolase_dom_sf"/>
</dbReference>
<feature type="domain" description="Histone deacetylase" evidence="3">
    <location>
        <begin position="19"/>
        <end position="287"/>
    </location>
</feature>
<evidence type="ECO:0000256" key="1">
    <source>
        <dbReference type="ARBA" id="ARBA00005947"/>
    </source>
</evidence>
<accession>A0ABW8NLZ1</accession>
<evidence type="ECO:0000256" key="2">
    <source>
        <dbReference type="ARBA" id="ARBA00022801"/>
    </source>
</evidence>
<evidence type="ECO:0000313" key="5">
    <source>
        <dbReference type="Proteomes" id="UP001620597"/>
    </source>
</evidence>
<keyword evidence="5" id="KW-1185">Reference proteome</keyword>
<protein>
    <submittedName>
        <fullName evidence="4">Histone deacetylase</fullName>
    </submittedName>
</protein>
<dbReference type="EMBL" id="JBBKTX010000022">
    <property type="protein sequence ID" value="MFK4753939.1"/>
    <property type="molecule type" value="Genomic_DNA"/>
</dbReference>
<dbReference type="CDD" id="cd09993">
    <property type="entry name" value="HDAC_classIV"/>
    <property type="match status" value="1"/>
</dbReference>
<dbReference type="InterPro" id="IPR000286">
    <property type="entry name" value="HDACs"/>
</dbReference>
<name>A0ABW8NLZ1_9GAMM</name>
<dbReference type="PANTHER" id="PTHR10625">
    <property type="entry name" value="HISTONE DEACETYLASE HDAC1-RELATED"/>
    <property type="match status" value="1"/>
</dbReference>
<keyword evidence="2" id="KW-0378">Hydrolase</keyword>
<dbReference type="Gene3D" id="3.40.800.20">
    <property type="entry name" value="Histone deacetylase domain"/>
    <property type="match status" value="1"/>
</dbReference>
<dbReference type="PANTHER" id="PTHR10625:SF19">
    <property type="entry name" value="HISTONE DEACETYLASE 12"/>
    <property type="match status" value="1"/>
</dbReference>
<dbReference type="Pfam" id="PF00850">
    <property type="entry name" value="Hist_deacetyl"/>
    <property type="match status" value="1"/>
</dbReference>
<dbReference type="InterPro" id="IPR023801">
    <property type="entry name" value="His_deacetylse_dom"/>
</dbReference>
<dbReference type="InterPro" id="IPR044150">
    <property type="entry name" value="HDAC_classIV"/>
</dbReference>
<dbReference type="PRINTS" id="PR01270">
    <property type="entry name" value="HDASUPER"/>
</dbReference>
<evidence type="ECO:0000259" key="3">
    <source>
        <dbReference type="Pfam" id="PF00850"/>
    </source>
</evidence>
<comment type="similarity">
    <text evidence="1">Belongs to the histone deacetylase family.</text>
</comment>
<dbReference type="InterPro" id="IPR037138">
    <property type="entry name" value="His_deacetylse_dom_sf"/>
</dbReference>
<evidence type="ECO:0000313" key="4">
    <source>
        <dbReference type="EMBL" id="MFK4753939.1"/>
    </source>
</evidence>
<sequence length="319" mass="36098">MKLPLVYHSNYSCPFPANHRFVMSKFVRLYELLLQQGYISDNLYQPAMASVADLAIAHSPIYLQGLLDNAIEAKAWRRLGLPWSQGLIDRTLTAPNGTLLAARLALQYGIASHLGGGTHHAHYDFGSGFCLVNDLAYTALTLLRRREVKRLLVFDLDVHQGDGTAAMLAHEPRAFTCSIHCEKNFPFRKSRSDLDIGLDQYLDNVAYLAIVRETFERLIHEQQPELVIYDAGVDVWEGDELGHLNVTLEGIQQRDRWVLEYCQQRRIPVVTVIGGGYDKDHQRLAERHASVVKTAYQVFEQNQSIHAVQTDKSETKPDA</sequence>
<dbReference type="SUPFAM" id="SSF52768">
    <property type="entry name" value="Arginase/deacetylase"/>
    <property type="match status" value="1"/>
</dbReference>
<gene>
    <name evidence="4" type="ORF">WG929_16120</name>
</gene>
<dbReference type="RefSeq" id="WP_416206917.1">
    <property type="nucleotide sequence ID" value="NZ_JBBKTX010000022.1"/>
</dbReference>
<proteinExistence type="inferred from homology"/>
<reference evidence="4 5" key="1">
    <citation type="submission" date="2024-03" db="EMBL/GenBank/DDBJ databases">
        <title>High-quality draft genome sequence of Oceanobacter sp. wDCs-4.</title>
        <authorList>
            <person name="Dong C."/>
        </authorList>
    </citation>
    <scope>NUCLEOTIDE SEQUENCE [LARGE SCALE GENOMIC DNA]</scope>
    <source>
        <strain evidence="5">wDCs-4</strain>
    </source>
</reference>
<organism evidence="4 5">
    <name type="scientific">Oceanobacter antarcticus</name>
    <dbReference type="NCBI Taxonomy" id="3133425"/>
    <lineage>
        <taxon>Bacteria</taxon>
        <taxon>Pseudomonadati</taxon>
        <taxon>Pseudomonadota</taxon>
        <taxon>Gammaproteobacteria</taxon>
        <taxon>Oceanospirillales</taxon>
        <taxon>Oceanospirillaceae</taxon>
        <taxon>Oceanobacter</taxon>
    </lineage>
</organism>
<dbReference type="Proteomes" id="UP001620597">
    <property type="component" value="Unassembled WGS sequence"/>
</dbReference>